<evidence type="ECO:0000256" key="2">
    <source>
        <dbReference type="ARBA" id="ARBA00009320"/>
    </source>
</evidence>
<dbReference type="InterPro" id="IPR001544">
    <property type="entry name" value="Aminotrans_IV"/>
</dbReference>
<dbReference type="InterPro" id="IPR018300">
    <property type="entry name" value="Aminotrans_IV_CS"/>
</dbReference>
<dbReference type="EMBL" id="RBAH01000036">
    <property type="protein sequence ID" value="RKN65775.1"/>
    <property type="molecule type" value="Genomic_DNA"/>
</dbReference>
<proteinExistence type="inferred from homology"/>
<protein>
    <submittedName>
        <fullName evidence="7">4-amino-4-deoxychorismate lyase</fullName>
    </submittedName>
</protein>
<dbReference type="RefSeq" id="WP_120751391.1">
    <property type="nucleotide sequence ID" value="NZ_RBAH01000036.1"/>
</dbReference>
<dbReference type="Gene3D" id="3.20.10.10">
    <property type="entry name" value="D-amino Acid Aminotransferase, subunit A, domain 2"/>
    <property type="match status" value="1"/>
</dbReference>
<dbReference type="NCBIfam" id="NF005800">
    <property type="entry name" value="PRK07650.1"/>
    <property type="match status" value="1"/>
</dbReference>
<accession>A0A3B0AYV1</accession>
<dbReference type="FunFam" id="3.20.10.10:FF:000002">
    <property type="entry name" value="D-alanine aminotransferase"/>
    <property type="match status" value="1"/>
</dbReference>
<evidence type="ECO:0000256" key="1">
    <source>
        <dbReference type="ARBA" id="ARBA00001933"/>
    </source>
</evidence>
<evidence type="ECO:0000313" key="8">
    <source>
        <dbReference type="Proteomes" id="UP000282311"/>
    </source>
</evidence>
<dbReference type="OrthoDB" id="9805628at2"/>
<reference evidence="7 8" key="1">
    <citation type="journal article" date="2007" name="Int. J. Syst. Evol. Microbiol.">
        <title>Paenibacillus ginsengarvi sp. nov., isolated from soil from ginseng cultivation.</title>
        <authorList>
            <person name="Yoon M.H."/>
            <person name="Ten L.N."/>
            <person name="Im W.T."/>
        </authorList>
    </citation>
    <scope>NUCLEOTIDE SEQUENCE [LARGE SCALE GENOMIC DNA]</scope>
    <source>
        <strain evidence="7 8">KCTC 13059</strain>
    </source>
</reference>
<organism evidence="7 8">
    <name type="scientific">Paenibacillus ginsengarvi</name>
    <dbReference type="NCBI Taxonomy" id="400777"/>
    <lineage>
        <taxon>Bacteria</taxon>
        <taxon>Bacillati</taxon>
        <taxon>Bacillota</taxon>
        <taxon>Bacilli</taxon>
        <taxon>Bacillales</taxon>
        <taxon>Paenibacillaceae</taxon>
        <taxon>Paenibacillus</taxon>
    </lineage>
</organism>
<dbReference type="AlphaFoldDB" id="A0A3B0AYV1"/>
<dbReference type="Pfam" id="PF01063">
    <property type="entry name" value="Aminotran_4"/>
    <property type="match status" value="1"/>
</dbReference>
<dbReference type="GO" id="GO:0016829">
    <property type="term" value="F:lyase activity"/>
    <property type="evidence" value="ECO:0007669"/>
    <property type="project" value="UniProtKB-KW"/>
</dbReference>
<comment type="subunit">
    <text evidence="3">Homodimer.</text>
</comment>
<evidence type="ECO:0000256" key="6">
    <source>
        <dbReference type="RuleBase" id="RU004516"/>
    </source>
</evidence>
<evidence type="ECO:0000256" key="4">
    <source>
        <dbReference type="ARBA" id="ARBA00022898"/>
    </source>
</evidence>
<dbReference type="InterPro" id="IPR043131">
    <property type="entry name" value="BCAT-like_N"/>
</dbReference>
<evidence type="ECO:0000256" key="3">
    <source>
        <dbReference type="ARBA" id="ARBA00011738"/>
    </source>
</evidence>
<dbReference type="Proteomes" id="UP000282311">
    <property type="component" value="Unassembled WGS sequence"/>
</dbReference>
<dbReference type="PROSITE" id="PS00770">
    <property type="entry name" value="AA_TRANSFER_CLASS_4"/>
    <property type="match status" value="1"/>
</dbReference>
<sequence length="294" mass="32343">MKIAVNGSVCDEREAVISVYDHGFLYGLGLFETFRTYGGRPFLLERHLRRLAAGCEALGFRYAPSEDAAEALIASLLEVNGLPDAYIRLSVSAGVEALGLPAGDYDKPCEIVYVKPLPPRDETTYEKGKPVQRLKLPRNSPEGEYRFKSFHYMNNIMAKREMLGYGWAAGAEGLFLDRFGHVAEGIVSNVFWIKDGVLHTPSLETGILPGITREFVIETAMCAGLEVREGLYPWSMLLDADEAFLTGSVQEIVPVCSAFGLSGEKRLIGPGKPGPMTRQLMQQYAEAIGHHQAP</sequence>
<dbReference type="PANTHER" id="PTHR42743:SF11">
    <property type="entry name" value="AMINODEOXYCHORISMATE LYASE"/>
    <property type="match status" value="1"/>
</dbReference>
<dbReference type="GO" id="GO:0005829">
    <property type="term" value="C:cytosol"/>
    <property type="evidence" value="ECO:0007669"/>
    <property type="project" value="TreeGrafter"/>
</dbReference>
<comment type="similarity">
    <text evidence="2 5">Belongs to the class-IV pyridoxal-phosphate-dependent aminotransferase family.</text>
</comment>
<dbReference type="GO" id="GO:0008652">
    <property type="term" value="P:amino acid biosynthetic process"/>
    <property type="evidence" value="ECO:0007669"/>
    <property type="project" value="UniProtKB-ARBA"/>
</dbReference>
<keyword evidence="8" id="KW-1185">Reference proteome</keyword>
<comment type="cofactor">
    <cofactor evidence="1 6">
        <name>pyridoxal 5'-phosphate</name>
        <dbReference type="ChEBI" id="CHEBI:597326"/>
    </cofactor>
</comment>
<dbReference type="CDD" id="cd00449">
    <property type="entry name" value="PLPDE_IV"/>
    <property type="match status" value="1"/>
</dbReference>
<comment type="caution">
    <text evidence="7">The sequence shown here is derived from an EMBL/GenBank/DDBJ whole genome shotgun (WGS) entry which is preliminary data.</text>
</comment>
<dbReference type="SUPFAM" id="SSF56752">
    <property type="entry name" value="D-aminoacid aminotransferase-like PLP-dependent enzymes"/>
    <property type="match status" value="1"/>
</dbReference>
<gene>
    <name evidence="7" type="primary">pabC</name>
    <name evidence="7" type="ORF">D7M11_32200</name>
</gene>
<dbReference type="InterPro" id="IPR036038">
    <property type="entry name" value="Aminotransferase-like"/>
</dbReference>
<keyword evidence="4 6" id="KW-0663">Pyridoxal phosphate</keyword>
<keyword evidence="7" id="KW-0456">Lyase</keyword>
<dbReference type="Gene3D" id="3.30.470.10">
    <property type="match status" value="1"/>
</dbReference>
<dbReference type="PANTHER" id="PTHR42743">
    <property type="entry name" value="AMINO-ACID AMINOTRANSFERASE"/>
    <property type="match status" value="1"/>
</dbReference>
<dbReference type="GO" id="GO:0046394">
    <property type="term" value="P:carboxylic acid biosynthetic process"/>
    <property type="evidence" value="ECO:0007669"/>
    <property type="project" value="UniProtKB-ARBA"/>
</dbReference>
<evidence type="ECO:0000313" key="7">
    <source>
        <dbReference type="EMBL" id="RKN65775.1"/>
    </source>
</evidence>
<dbReference type="InterPro" id="IPR043132">
    <property type="entry name" value="BCAT-like_C"/>
</dbReference>
<name>A0A3B0AYV1_9BACL</name>
<dbReference type="InterPro" id="IPR050571">
    <property type="entry name" value="Class-IV_PLP-Dep_Aminotrnsfr"/>
</dbReference>
<evidence type="ECO:0000256" key="5">
    <source>
        <dbReference type="RuleBase" id="RU004106"/>
    </source>
</evidence>